<keyword evidence="5" id="KW-1185">Reference proteome</keyword>
<feature type="signal peptide" evidence="2">
    <location>
        <begin position="1"/>
        <end position="19"/>
    </location>
</feature>
<dbReference type="InterPro" id="IPR003582">
    <property type="entry name" value="ShKT_dom"/>
</dbReference>
<dbReference type="Pfam" id="PF01549">
    <property type="entry name" value="ShK"/>
    <property type="match status" value="3"/>
</dbReference>
<evidence type="ECO:0000256" key="1">
    <source>
        <dbReference type="PROSITE-ProRule" id="PRU01005"/>
    </source>
</evidence>
<keyword evidence="2" id="KW-0732">Signal</keyword>
<dbReference type="EMBL" id="JAKKPZ010000335">
    <property type="protein sequence ID" value="KAI1696313.1"/>
    <property type="molecule type" value="Genomic_DNA"/>
</dbReference>
<protein>
    <submittedName>
        <fullName evidence="4">Tyrosinase-like protein tyr-3</fullName>
    </submittedName>
</protein>
<evidence type="ECO:0000256" key="2">
    <source>
        <dbReference type="SAM" id="SignalP"/>
    </source>
</evidence>
<dbReference type="PROSITE" id="PS51670">
    <property type="entry name" value="SHKT"/>
    <property type="match status" value="2"/>
</dbReference>
<feature type="chain" id="PRO_5042010434" evidence="2">
    <location>
        <begin position="20"/>
        <end position="201"/>
    </location>
</feature>
<name>A0AAD4QXP2_9BILA</name>
<feature type="domain" description="ShKT" evidence="3">
    <location>
        <begin position="68"/>
        <end position="110"/>
    </location>
</feature>
<proteinExistence type="predicted"/>
<accession>A0AAD4QXP2</accession>
<comment type="caution">
    <text evidence="1">Lacks conserved residue(s) required for the propagation of feature annotation.</text>
</comment>
<evidence type="ECO:0000313" key="4">
    <source>
        <dbReference type="EMBL" id="KAI1696313.1"/>
    </source>
</evidence>
<feature type="domain" description="ShKT" evidence="3">
    <location>
        <begin position="26"/>
        <end position="61"/>
    </location>
</feature>
<sequence length="201" mass="22331">MPSLICILIFCSLIRAAVCNVTLSECSDKHEFCVSWARTGECNKNPSYMGENCCRSCNNSANNALSECSDKHEFCVSWARTGECDKNPLYMENNCCLSCNNSANNALSDCSDSHERCQVWASRGECEKSAVYMLENCCASCDSKIPDTPAKITKIIKTQTSSANWLNIGFSDHCRMPQVHYLFGITVVSIALYYSDVLEMV</sequence>
<evidence type="ECO:0000259" key="3">
    <source>
        <dbReference type="PROSITE" id="PS51670"/>
    </source>
</evidence>
<gene>
    <name evidence="4" type="ORF">DdX_19103</name>
</gene>
<dbReference type="Proteomes" id="UP001201812">
    <property type="component" value="Unassembled WGS sequence"/>
</dbReference>
<organism evidence="4 5">
    <name type="scientific">Ditylenchus destructor</name>
    <dbReference type="NCBI Taxonomy" id="166010"/>
    <lineage>
        <taxon>Eukaryota</taxon>
        <taxon>Metazoa</taxon>
        <taxon>Ecdysozoa</taxon>
        <taxon>Nematoda</taxon>
        <taxon>Chromadorea</taxon>
        <taxon>Rhabditida</taxon>
        <taxon>Tylenchina</taxon>
        <taxon>Tylenchomorpha</taxon>
        <taxon>Sphaerularioidea</taxon>
        <taxon>Anguinidae</taxon>
        <taxon>Anguininae</taxon>
        <taxon>Ditylenchus</taxon>
    </lineage>
</organism>
<dbReference type="SMART" id="SM00254">
    <property type="entry name" value="ShKT"/>
    <property type="match status" value="3"/>
</dbReference>
<dbReference type="AlphaFoldDB" id="A0AAD4QXP2"/>
<evidence type="ECO:0000313" key="5">
    <source>
        <dbReference type="Proteomes" id="UP001201812"/>
    </source>
</evidence>
<reference evidence="4" key="1">
    <citation type="submission" date="2022-01" db="EMBL/GenBank/DDBJ databases">
        <title>Genome Sequence Resource for Two Populations of Ditylenchus destructor, the Migratory Endoparasitic Phytonematode.</title>
        <authorList>
            <person name="Zhang H."/>
            <person name="Lin R."/>
            <person name="Xie B."/>
        </authorList>
    </citation>
    <scope>NUCLEOTIDE SEQUENCE</scope>
    <source>
        <strain evidence="4">BazhouSP</strain>
    </source>
</reference>
<comment type="caution">
    <text evidence="4">The sequence shown here is derived from an EMBL/GenBank/DDBJ whole genome shotgun (WGS) entry which is preliminary data.</text>
</comment>